<dbReference type="RefSeq" id="WP_408624338.1">
    <property type="nucleotide sequence ID" value="NZ_JBEQCT010000006.1"/>
</dbReference>
<keyword evidence="7" id="KW-1185">Reference proteome</keyword>
<evidence type="ECO:0000256" key="1">
    <source>
        <dbReference type="ARBA" id="ARBA00004141"/>
    </source>
</evidence>
<dbReference type="Proteomes" id="UP001629953">
    <property type="component" value="Unassembled WGS sequence"/>
</dbReference>
<evidence type="ECO:0000256" key="4">
    <source>
        <dbReference type="ARBA" id="ARBA00023136"/>
    </source>
</evidence>
<sequence length="337" mass="37227">MFQIIHRRMQYIPAPLAGLALGFASICWSLENTFALHGYSQSFGAIVAAGLLSLLAYKFCLHPRALLNDLLHPVIGSVVPTFAMALMVISKSLEKLSPHAGAALWLLAVIIHLSFLAVFVIVRVRVLKIHHFVPSWFVPPVGIIVADVAAPSHYFSHLSLVLLWFGLISYAFLLPVMFYRFIFCTQVSDAAKPTIAILAAPASLSLAGYLTVVRQPSLLMCALLMGIAILMTAIIYLAFFHLLRLPFSPGYSAFTFPMAIGATALYKLSALVASFPGGLVYSQQLHFLANVEVVIGSVVIAYVCWRYLGWSWQLWTEHQSQRSSQCVERQQPQDYLA</sequence>
<feature type="transmembrane region" description="Helical" evidence="5">
    <location>
        <begin position="251"/>
        <end position="275"/>
    </location>
</feature>
<gene>
    <name evidence="6" type="ORF">ABUE30_13560</name>
</gene>
<accession>A0ABW9G8Z6</accession>
<proteinExistence type="predicted"/>
<evidence type="ECO:0000256" key="3">
    <source>
        <dbReference type="ARBA" id="ARBA00022989"/>
    </source>
</evidence>
<dbReference type="EMBL" id="JBEQCT010000006">
    <property type="protein sequence ID" value="MFM2486073.1"/>
    <property type="molecule type" value="Genomic_DNA"/>
</dbReference>
<feature type="transmembrane region" description="Helical" evidence="5">
    <location>
        <begin position="136"/>
        <end position="155"/>
    </location>
</feature>
<dbReference type="Pfam" id="PF03595">
    <property type="entry name" value="SLAC1"/>
    <property type="match status" value="1"/>
</dbReference>
<dbReference type="CDD" id="cd09325">
    <property type="entry name" value="TDT_C4-dicarb_trans"/>
    <property type="match status" value="1"/>
</dbReference>
<organism evidence="6 7">
    <name type="scientific">Celerinatantimonas yamalensis</name>
    <dbReference type="NCBI Taxonomy" id="559956"/>
    <lineage>
        <taxon>Bacteria</taxon>
        <taxon>Pseudomonadati</taxon>
        <taxon>Pseudomonadota</taxon>
        <taxon>Gammaproteobacteria</taxon>
        <taxon>Celerinatantimonadaceae</taxon>
        <taxon>Celerinatantimonas</taxon>
    </lineage>
</organism>
<dbReference type="InterPro" id="IPR052951">
    <property type="entry name" value="Tellurite_res_ion_channel"/>
</dbReference>
<feature type="transmembrane region" description="Helical" evidence="5">
    <location>
        <begin position="102"/>
        <end position="124"/>
    </location>
</feature>
<evidence type="ECO:0000256" key="5">
    <source>
        <dbReference type="SAM" id="Phobius"/>
    </source>
</evidence>
<keyword evidence="2 5" id="KW-0812">Transmembrane</keyword>
<comment type="subcellular location">
    <subcellularLocation>
        <location evidence="1">Membrane</location>
        <topology evidence="1">Multi-pass membrane protein</topology>
    </subcellularLocation>
</comment>
<reference evidence="6 7" key="1">
    <citation type="journal article" date="2013" name="Int. J. Syst. Evol. Microbiol.">
        <title>Celerinatantimonas yamalensis sp. nov., a cold-adapted diazotrophic bacterium from a cold permafrost brine.</title>
        <authorList>
            <person name="Shcherbakova V."/>
            <person name="Chuvilskaya N."/>
            <person name="Rivkina E."/>
            <person name="Demidov N."/>
            <person name="Uchaeva V."/>
            <person name="Suetin S."/>
            <person name="Suzina N."/>
            <person name="Gilichinsky D."/>
        </authorList>
    </citation>
    <scope>NUCLEOTIDE SEQUENCE [LARGE SCALE GENOMIC DNA]</scope>
    <source>
        <strain evidence="6 7">C7</strain>
    </source>
</reference>
<name>A0ABW9G8Z6_9GAMM</name>
<dbReference type="PANTHER" id="PTHR37955">
    <property type="entry name" value="TELLURITE RESISTANCE PROTEIN TEHA"/>
    <property type="match status" value="1"/>
</dbReference>
<evidence type="ECO:0000256" key="2">
    <source>
        <dbReference type="ARBA" id="ARBA00022692"/>
    </source>
</evidence>
<evidence type="ECO:0000313" key="7">
    <source>
        <dbReference type="Proteomes" id="UP001629953"/>
    </source>
</evidence>
<feature type="transmembrane region" description="Helical" evidence="5">
    <location>
        <begin position="39"/>
        <end position="58"/>
    </location>
</feature>
<comment type="caution">
    <text evidence="6">The sequence shown here is derived from an EMBL/GenBank/DDBJ whole genome shotgun (WGS) entry which is preliminary data.</text>
</comment>
<evidence type="ECO:0000313" key="6">
    <source>
        <dbReference type="EMBL" id="MFM2486073.1"/>
    </source>
</evidence>
<feature type="transmembrane region" description="Helical" evidence="5">
    <location>
        <begin position="70"/>
        <end position="90"/>
    </location>
</feature>
<feature type="transmembrane region" description="Helical" evidence="5">
    <location>
        <begin position="287"/>
        <end position="305"/>
    </location>
</feature>
<dbReference type="InterPro" id="IPR004695">
    <property type="entry name" value="SLAC1/Mae1/Ssu1/TehA"/>
</dbReference>
<keyword evidence="3 5" id="KW-1133">Transmembrane helix</keyword>
<dbReference type="PANTHER" id="PTHR37955:SF1">
    <property type="entry name" value="DEP DOMAIN-CONTAINING PROTEIN"/>
    <property type="match status" value="1"/>
</dbReference>
<keyword evidence="4 5" id="KW-0472">Membrane</keyword>
<feature type="transmembrane region" description="Helical" evidence="5">
    <location>
        <begin position="161"/>
        <end position="182"/>
    </location>
</feature>
<protein>
    <submittedName>
        <fullName evidence="6">TDT family transporter</fullName>
    </submittedName>
</protein>
<dbReference type="Gene3D" id="1.50.10.150">
    <property type="entry name" value="Voltage-dependent anion channel"/>
    <property type="match status" value="1"/>
</dbReference>
<feature type="transmembrane region" description="Helical" evidence="5">
    <location>
        <begin position="217"/>
        <end position="239"/>
    </location>
</feature>
<dbReference type="InterPro" id="IPR038665">
    <property type="entry name" value="Voltage-dep_anion_channel_sf"/>
</dbReference>